<evidence type="ECO:0000256" key="5">
    <source>
        <dbReference type="ARBA" id="ARBA00022485"/>
    </source>
</evidence>
<dbReference type="CDD" id="cd10030">
    <property type="entry name" value="UDG-F4_TTUDGA_SPO1dp_like"/>
    <property type="match status" value="1"/>
</dbReference>
<keyword evidence="5" id="KW-0004">4Fe-4S</keyword>
<organism evidence="13">
    <name type="scientific">Candidatus Fermentithermobacillus carboniphilus</name>
    <dbReference type="NCBI Taxonomy" id="3085328"/>
    <lineage>
        <taxon>Bacteria</taxon>
        <taxon>Bacillati</taxon>
        <taxon>Bacillota</taxon>
        <taxon>Candidatus Fermentithermobacillia</taxon>
        <taxon>Candidatus Fermentithermobacillales</taxon>
        <taxon>Candidatus Fermentithermobacillaceae</taxon>
        <taxon>Candidatus Fermentithermobacillus</taxon>
    </lineage>
</organism>
<sequence>MWDLGELRERVIQCTRCGLRKGARGVVFGEGNPHARVMFVGEGPGATEDETGRPFVGRAGQLLDLMLKSSGFDRKDVFIANIVKCRPPDNRLPLPPEVEACLPHLMAQIRIIKPRIIVLLGALSSQTLVDPSLRVTRDRGKWFHKNGIDYLVTYHPAAVLRDEAHKKRPMWEDFQSLRKRLDELLRSKDVE</sequence>
<dbReference type="SUPFAM" id="SSF52141">
    <property type="entry name" value="Uracil-DNA glycosylase-like"/>
    <property type="match status" value="1"/>
</dbReference>
<evidence type="ECO:0000259" key="12">
    <source>
        <dbReference type="SMART" id="SM00986"/>
    </source>
</evidence>
<evidence type="ECO:0000313" key="13">
    <source>
        <dbReference type="EMBL" id="QUL99645.1"/>
    </source>
</evidence>
<dbReference type="AlphaFoldDB" id="A0AAT9LII7"/>
<keyword evidence="10" id="KW-0411">Iron-sulfur</keyword>
<comment type="similarity">
    <text evidence="2">Belongs to the uracil-DNA glycosylase (UDG) superfamily. Type 4 (UDGa) family.</text>
</comment>
<keyword evidence="11" id="KW-0234">DNA repair</keyword>
<gene>
    <name evidence="13" type="ORF">IMF26_07925</name>
</gene>
<dbReference type="Pfam" id="PF03167">
    <property type="entry name" value="UDG"/>
    <property type="match status" value="1"/>
</dbReference>
<dbReference type="SMART" id="SM00986">
    <property type="entry name" value="UDG"/>
    <property type="match status" value="1"/>
</dbReference>
<dbReference type="EC" id="3.2.2.27" evidence="3"/>
<keyword evidence="6" id="KW-0479">Metal-binding</keyword>
<dbReference type="GO" id="GO:0006281">
    <property type="term" value="P:DNA repair"/>
    <property type="evidence" value="ECO:0007669"/>
    <property type="project" value="UniProtKB-KW"/>
</dbReference>
<evidence type="ECO:0000256" key="7">
    <source>
        <dbReference type="ARBA" id="ARBA00022763"/>
    </source>
</evidence>
<dbReference type="InterPro" id="IPR005122">
    <property type="entry name" value="Uracil-DNA_glycosylase-like"/>
</dbReference>
<evidence type="ECO:0000256" key="10">
    <source>
        <dbReference type="ARBA" id="ARBA00023014"/>
    </source>
</evidence>
<protein>
    <recommendedName>
        <fullName evidence="4">Type-4 uracil-DNA glycosylase</fullName>
        <ecNumber evidence="3">3.2.2.27</ecNumber>
    </recommendedName>
</protein>
<keyword evidence="7" id="KW-0227">DNA damage</keyword>
<dbReference type="InterPro" id="IPR005273">
    <property type="entry name" value="Ura-DNA_glyco_family4"/>
</dbReference>
<evidence type="ECO:0000256" key="3">
    <source>
        <dbReference type="ARBA" id="ARBA00012030"/>
    </source>
</evidence>
<dbReference type="KEGG" id="fcz:IMF26_07925"/>
<evidence type="ECO:0000256" key="8">
    <source>
        <dbReference type="ARBA" id="ARBA00022801"/>
    </source>
</evidence>
<dbReference type="Gene3D" id="3.40.470.10">
    <property type="entry name" value="Uracil-DNA glycosylase-like domain"/>
    <property type="match status" value="1"/>
</dbReference>
<feature type="domain" description="Uracil-DNA glycosylase-like" evidence="12">
    <location>
        <begin position="28"/>
        <end position="175"/>
    </location>
</feature>
<reference evidence="13" key="1">
    <citation type="submission" date="2020-10" db="EMBL/GenBank/DDBJ databases">
        <authorList>
            <person name="Kadnikov V."/>
            <person name="Beletsky A.V."/>
            <person name="Mardanov A.V."/>
            <person name="Karnachuk O.V."/>
            <person name="Ravin N.V."/>
        </authorList>
    </citation>
    <scope>NUCLEOTIDE SEQUENCE</scope>
    <source>
        <strain evidence="13">Bu02</strain>
    </source>
</reference>
<reference evidence="13" key="2">
    <citation type="journal article" date="2023" name="Biology">
        <title>Prokaryotic Life Associated with Coal-Fire Gas Vents Revealed by Metagenomics.</title>
        <authorList>
            <person name="Kadnikov V.V."/>
            <person name="Mardanov A.V."/>
            <person name="Beletsky A.V."/>
            <person name="Karnachuk O.V."/>
            <person name="Ravin N.V."/>
        </authorList>
    </citation>
    <scope>NUCLEOTIDE SEQUENCE</scope>
    <source>
        <strain evidence="13">Bu02</strain>
    </source>
</reference>
<keyword evidence="9" id="KW-0408">Iron</keyword>
<evidence type="ECO:0000256" key="1">
    <source>
        <dbReference type="ARBA" id="ARBA00001400"/>
    </source>
</evidence>
<dbReference type="PANTHER" id="PTHR33693">
    <property type="entry name" value="TYPE-5 URACIL-DNA GLYCOSYLASE"/>
    <property type="match status" value="1"/>
</dbReference>
<accession>A0AAT9LII7</accession>
<dbReference type="GO" id="GO:0051539">
    <property type="term" value="F:4 iron, 4 sulfur cluster binding"/>
    <property type="evidence" value="ECO:0007669"/>
    <property type="project" value="UniProtKB-KW"/>
</dbReference>
<name>A0AAT9LII7_9FIRM</name>
<evidence type="ECO:0000256" key="11">
    <source>
        <dbReference type="ARBA" id="ARBA00023204"/>
    </source>
</evidence>
<dbReference type="SMART" id="SM00987">
    <property type="entry name" value="UreE_C"/>
    <property type="match status" value="1"/>
</dbReference>
<evidence type="ECO:0000256" key="2">
    <source>
        <dbReference type="ARBA" id="ARBA00006521"/>
    </source>
</evidence>
<keyword evidence="8" id="KW-0378">Hydrolase</keyword>
<dbReference type="GO" id="GO:0046872">
    <property type="term" value="F:metal ion binding"/>
    <property type="evidence" value="ECO:0007669"/>
    <property type="project" value="UniProtKB-KW"/>
</dbReference>
<evidence type="ECO:0000256" key="6">
    <source>
        <dbReference type="ARBA" id="ARBA00022723"/>
    </source>
</evidence>
<evidence type="ECO:0000256" key="4">
    <source>
        <dbReference type="ARBA" id="ARBA00019403"/>
    </source>
</evidence>
<dbReference type="GO" id="GO:0004844">
    <property type="term" value="F:uracil DNA N-glycosylase activity"/>
    <property type="evidence" value="ECO:0007669"/>
    <property type="project" value="UniProtKB-EC"/>
</dbReference>
<dbReference type="EMBL" id="CP062796">
    <property type="protein sequence ID" value="QUL99645.1"/>
    <property type="molecule type" value="Genomic_DNA"/>
</dbReference>
<dbReference type="NCBIfam" id="TIGR00758">
    <property type="entry name" value="UDG_fam4"/>
    <property type="match status" value="1"/>
</dbReference>
<evidence type="ECO:0000256" key="9">
    <source>
        <dbReference type="ARBA" id="ARBA00023004"/>
    </source>
</evidence>
<dbReference type="InterPro" id="IPR036895">
    <property type="entry name" value="Uracil-DNA_glycosylase-like_sf"/>
</dbReference>
<proteinExistence type="inferred from homology"/>
<dbReference type="PANTHER" id="PTHR33693:SF1">
    <property type="entry name" value="TYPE-4 URACIL-DNA GLYCOSYLASE"/>
    <property type="match status" value="1"/>
</dbReference>
<comment type="catalytic activity">
    <reaction evidence="1">
        <text>Hydrolyzes single-stranded DNA or mismatched double-stranded DNA and polynucleotides, releasing free uracil.</text>
        <dbReference type="EC" id="3.2.2.27"/>
    </reaction>
</comment>
<dbReference type="InterPro" id="IPR051536">
    <property type="entry name" value="UDG_Type-4/5"/>
</dbReference>